<dbReference type="GO" id="GO:0046872">
    <property type="term" value="F:metal ion binding"/>
    <property type="evidence" value="ECO:0007669"/>
    <property type="project" value="UniProtKB-KW"/>
</dbReference>
<evidence type="ECO:0000259" key="4">
    <source>
        <dbReference type="Pfam" id="PF07282"/>
    </source>
</evidence>
<dbReference type="InterPro" id="IPR021027">
    <property type="entry name" value="Transposase_put_HTH"/>
</dbReference>
<dbReference type="EMBL" id="CP159837">
    <property type="protein sequence ID" value="XCM34648.1"/>
    <property type="molecule type" value="Genomic_DNA"/>
</dbReference>
<dbReference type="Pfam" id="PF07282">
    <property type="entry name" value="Cas12f1-like_TNB"/>
    <property type="match status" value="1"/>
</dbReference>
<evidence type="ECO:0000259" key="5">
    <source>
        <dbReference type="Pfam" id="PF12323"/>
    </source>
</evidence>
<dbReference type="PANTHER" id="PTHR36172:SF1">
    <property type="entry name" value="RESOLVASE-RELATED"/>
    <property type="match status" value="1"/>
</dbReference>
<keyword evidence="3" id="KW-0238">DNA-binding</keyword>
<accession>A0AAU8J7U7</accession>
<evidence type="ECO:0000256" key="3">
    <source>
        <dbReference type="ARBA" id="ARBA00023125"/>
    </source>
</evidence>
<gene>
    <name evidence="6" type="ORF">ABWT76_003264</name>
</gene>
<dbReference type="RefSeq" id="WP_197285365.1">
    <property type="nucleotide sequence ID" value="NZ_CP159837.1"/>
</dbReference>
<name>A0AAU8J7U7_9CYAN</name>
<proteinExistence type="predicted"/>
<dbReference type="InterPro" id="IPR010095">
    <property type="entry name" value="Cas12f1-like_TNB"/>
</dbReference>
<keyword evidence="1" id="KW-0479">Metal-binding</keyword>
<protein>
    <submittedName>
        <fullName evidence="6">Transposase</fullName>
    </submittedName>
</protein>
<organism evidence="6">
    <name type="scientific">Planktothricoides raciborskii GIHE-MW2</name>
    <dbReference type="NCBI Taxonomy" id="2792601"/>
    <lineage>
        <taxon>Bacteria</taxon>
        <taxon>Bacillati</taxon>
        <taxon>Cyanobacteriota</taxon>
        <taxon>Cyanophyceae</taxon>
        <taxon>Oscillatoriophycideae</taxon>
        <taxon>Oscillatoriales</taxon>
        <taxon>Oscillatoriaceae</taxon>
        <taxon>Planktothricoides</taxon>
    </lineage>
</organism>
<dbReference type="NCBIfam" id="NF040570">
    <property type="entry name" value="guided_TnpB"/>
    <property type="match status" value="1"/>
</dbReference>
<dbReference type="AlphaFoldDB" id="A0AAU8J7U7"/>
<dbReference type="Pfam" id="PF12323">
    <property type="entry name" value="HTH_OrfB_IS605"/>
    <property type="match status" value="1"/>
</dbReference>
<feature type="domain" description="Cas12f1-like TNB" evidence="4">
    <location>
        <begin position="313"/>
        <end position="378"/>
    </location>
</feature>
<feature type="domain" description="Transposase putative helix-turn-helix" evidence="5">
    <location>
        <begin position="20"/>
        <end position="56"/>
    </location>
</feature>
<dbReference type="PANTHER" id="PTHR36172">
    <property type="match status" value="1"/>
</dbReference>
<sequence>MPLFTSSVANSTDLQNISLQSKNIRIYPSPELEKIWKKWRAACRYCFNQAIAMQRQSTTRISKLKLRNLVMQSDLPQWVKETPCHIRQNAIFDAHQAISASCDAKFRSIRDPRQTIKFNNSNFTKGTWYSQLTKTLKFKASEPIPEQWDYGTQLTYRRGKWFAVFPEPVIKSHTSSRKIIALDPGVRTFLTGYDGDRVIEIGNGDMGRIVRLCQHEYDLISRSTKVNAKRRRSMRKAANRIREKIRNLIDEVHKKAAHYLTNNYGLIFLPRFESSHMVAKSRRKIRSKTVRSMLTWGACAVLGFPQVEQLASHYHFKLILKHQAAKRGCVVLDVGESHTSKTCGVCGHRHTKLGGAKIHKCPPCGSQTPRDANGARNIMLRALRDSFFTVSNDGIAIVTVRALEINVQECSA</sequence>
<evidence type="ECO:0000256" key="2">
    <source>
        <dbReference type="ARBA" id="ARBA00022833"/>
    </source>
</evidence>
<evidence type="ECO:0000313" key="6">
    <source>
        <dbReference type="EMBL" id="XCM34648.1"/>
    </source>
</evidence>
<dbReference type="GO" id="GO:0003677">
    <property type="term" value="F:DNA binding"/>
    <property type="evidence" value="ECO:0007669"/>
    <property type="project" value="UniProtKB-KW"/>
</dbReference>
<evidence type="ECO:0000256" key="1">
    <source>
        <dbReference type="ARBA" id="ARBA00022723"/>
    </source>
</evidence>
<dbReference type="InterPro" id="IPR051491">
    <property type="entry name" value="Recombinase/Transposase-rel"/>
</dbReference>
<reference evidence="6" key="1">
    <citation type="submission" date="2024-07" db="EMBL/GenBank/DDBJ databases">
        <authorList>
            <person name="Kim Y.J."/>
            <person name="Jeong J.Y."/>
        </authorList>
    </citation>
    <scope>NUCLEOTIDE SEQUENCE</scope>
    <source>
        <strain evidence="6">GIHE-MW2</strain>
    </source>
</reference>
<keyword evidence="2" id="KW-0862">Zinc</keyword>